<evidence type="ECO:0000313" key="3">
    <source>
        <dbReference type="EMBL" id="GFY43516.1"/>
    </source>
</evidence>
<protein>
    <submittedName>
        <fullName evidence="2">Uncharacterized protein</fullName>
    </submittedName>
</protein>
<dbReference type="OrthoDB" id="6469984at2759"/>
<sequence>MQNPGRDREPCPEVLVSVHLAVQRERPKDKPCPEDQVLTHLEVEGESPKNKRYQEGLPHQKPRENHQRAGGDPTSDAEEKAPPQMGRGAKIYPGAI</sequence>
<evidence type="ECO:0000256" key="1">
    <source>
        <dbReference type="SAM" id="MobiDB-lite"/>
    </source>
</evidence>
<feature type="region of interest" description="Disordered" evidence="1">
    <location>
        <begin position="22"/>
        <end position="96"/>
    </location>
</feature>
<dbReference type="Proteomes" id="UP000886998">
    <property type="component" value="Unassembled WGS sequence"/>
</dbReference>
<keyword evidence="4" id="KW-1185">Reference proteome</keyword>
<feature type="compositionally biased region" description="Basic and acidic residues" evidence="1">
    <location>
        <begin position="22"/>
        <end position="33"/>
    </location>
</feature>
<evidence type="ECO:0000313" key="2">
    <source>
        <dbReference type="EMBL" id="GFS43500.1"/>
    </source>
</evidence>
<evidence type="ECO:0000313" key="4">
    <source>
        <dbReference type="Proteomes" id="UP000886998"/>
    </source>
</evidence>
<gene>
    <name evidence="3" type="ORF">TNIN_271521</name>
    <name evidence="2" type="ORF">TNIN_294661</name>
</gene>
<name>A0A8X6J7N2_9ARAC</name>
<reference evidence="2" key="1">
    <citation type="submission" date="2020-08" db="EMBL/GenBank/DDBJ databases">
        <title>Multicomponent nature underlies the extraordinary mechanical properties of spider dragline silk.</title>
        <authorList>
            <person name="Kono N."/>
            <person name="Nakamura H."/>
            <person name="Mori M."/>
            <person name="Yoshida Y."/>
            <person name="Ohtoshi R."/>
            <person name="Malay A.D."/>
            <person name="Moran D.A.P."/>
            <person name="Tomita M."/>
            <person name="Numata K."/>
            <person name="Arakawa K."/>
        </authorList>
    </citation>
    <scope>NUCLEOTIDE SEQUENCE</scope>
</reference>
<proteinExistence type="predicted"/>
<feature type="compositionally biased region" description="Basic and acidic residues" evidence="1">
    <location>
        <begin position="41"/>
        <end position="54"/>
    </location>
</feature>
<accession>A0A8X6J7N2</accession>
<dbReference type="EMBL" id="BMAV01025660">
    <property type="protein sequence ID" value="GFS43500.1"/>
    <property type="molecule type" value="Genomic_DNA"/>
</dbReference>
<dbReference type="EMBL" id="BMAV01003738">
    <property type="protein sequence ID" value="GFY43516.1"/>
    <property type="molecule type" value="Genomic_DNA"/>
</dbReference>
<organism evidence="2 4">
    <name type="scientific">Trichonephila inaurata madagascariensis</name>
    <dbReference type="NCBI Taxonomy" id="2747483"/>
    <lineage>
        <taxon>Eukaryota</taxon>
        <taxon>Metazoa</taxon>
        <taxon>Ecdysozoa</taxon>
        <taxon>Arthropoda</taxon>
        <taxon>Chelicerata</taxon>
        <taxon>Arachnida</taxon>
        <taxon>Araneae</taxon>
        <taxon>Araneomorphae</taxon>
        <taxon>Entelegynae</taxon>
        <taxon>Araneoidea</taxon>
        <taxon>Nephilidae</taxon>
        <taxon>Trichonephila</taxon>
        <taxon>Trichonephila inaurata</taxon>
    </lineage>
</organism>
<dbReference type="AlphaFoldDB" id="A0A8X6J7N2"/>
<comment type="caution">
    <text evidence="2">The sequence shown here is derived from an EMBL/GenBank/DDBJ whole genome shotgun (WGS) entry which is preliminary data.</text>
</comment>